<dbReference type="SUPFAM" id="SSF48264">
    <property type="entry name" value="Cytochrome P450"/>
    <property type="match status" value="1"/>
</dbReference>
<comment type="cofactor">
    <cofactor evidence="1 13">
        <name>heme</name>
        <dbReference type="ChEBI" id="CHEBI:30413"/>
    </cofactor>
</comment>
<evidence type="ECO:0000256" key="6">
    <source>
        <dbReference type="ARBA" id="ARBA00022723"/>
    </source>
</evidence>
<name>V3ZQ64_LOTGI</name>
<dbReference type="HOGENOM" id="CLU_001570_22_0_1"/>
<dbReference type="AlphaFoldDB" id="V3ZQ64"/>
<reference evidence="15 16" key="1">
    <citation type="journal article" date="2013" name="Nature">
        <title>Insights into bilaterian evolution from three spiralian genomes.</title>
        <authorList>
            <person name="Simakov O."/>
            <person name="Marletaz F."/>
            <person name="Cho S.J."/>
            <person name="Edsinger-Gonzales E."/>
            <person name="Havlak P."/>
            <person name="Hellsten U."/>
            <person name="Kuo D.H."/>
            <person name="Larsson T."/>
            <person name="Lv J."/>
            <person name="Arendt D."/>
            <person name="Savage R."/>
            <person name="Osoegawa K."/>
            <person name="de Jong P."/>
            <person name="Grimwood J."/>
            <person name="Chapman J.A."/>
            <person name="Shapiro H."/>
            <person name="Aerts A."/>
            <person name="Otillar R.P."/>
            <person name="Terry A.Y."/>
            <person name="Boore J.L."/>
            <person name="Grigoriev I.V."/>
            <person name="Lindberg D.R."/>
            <person name="Seaver E.C."/>
            <person name="Weisblat D.A."/>
            <person name="Putnam N.H."/>
            <person name="Rokhsar D.S."/>
        </authorList>
    </citation>
    <scope>NUCLEOTIDE SEQUENCE [LARGE SCALE GENOMIC DNA]</scope>
</reference>
<keyword evidence="12" id="KW-0472">Membrane</keyword>
<dbReference type="GO" id="GO:0005789">
    <property type="term" value="C:endoplasmic reticulum membrane"/>
    <property type="evidence" value="ECO:0007669"/>
    <property type="project" value="UniProtKB-SubCell"/>
</dbReference>
<evidence type="ECO:0000256" key="9">
    <source>
        <dbReference type="ARBA" id="ARBA00023002"/>
    </source>
</evidence>
<gene>
    <name evidence="15" type="ORF">LOTGIDRAFT_131752</name>
</gene>
<dbReference type="EMBL" id="KB203440">
    <property type="protein sequence ID" value="ESO84645.1"/>
    <property type="molecule type" value="Genomic_DNA"/>
</dbReference>
<keyword evidence="7" id="KW-0256">Endoplasmic reticulum</keyword>
<dbReference type="RefSeq" id="XP_009064636.1">
    <property type="nucleotide sequence ID" value="XM_009066388.1"/>
</dbReference>
<feature type="binding site" description="axial binding residue" evidence="13">
    <location>
        <position position="371"/>
    </location>
    <ligand>
        <name>heme</name>
        <dbReference type="ChEBI" id="CHEBI:30413"/>
    </ligand>
    <ligandPart>
        <name>Fe</name>
        <dbReference type="ChEBI" id="CHEBI:18248"/>
    </ligandPart>
</feature>
<evidence type="ECO:0008006" key="17">
    <source>
        <dbReference type="Google" id="ProtNLM"/>
    </source>
</evidence>
<dbReference type="OrthoDB" id="639466at2759"/>
<dbReference type="GO" id="GO:0020037">
    <property type="term" value="F:heme binding"/>
    <property type="evidence" value="ECO:0007669"/>
    <property type="project" value="InterPro"/>
</dbReference>
<comment type="similarity">
    <text evidence="4 14">Belongs to the cytochrome P450 family.</text>
</comment>
<accession>V3ZQ64</accession>
<dbReference type="Proteomes" id="UP000030746">
    <property type="component" value="Unassembled WGS sequence"/>
</dbReference>
<keyword evidence="5 13" id="KW-0349">Heme</keyword>
<sequence>MSGPVTCVTLNDAEVVREALIKKDVEFAGRVKMHSVERLTDGYKDIVFADLNAEWKVLRKVALQGMRYFASGEKLGEKLYDAGSQMIKIIREKEGEKLDMEKYISLLIFNFLHGICFHKRFDVDDKEFLYMLEMLNVVNEEFGNGLWEDVIPLLRYWPTKRFRRIVHALDYFNKFIKKEYEDHKKTFSKDDIKDFTDFLINARNEAIAEDPAVEQMITDIHVAQVISDIFSAGVDTTRQTLTWAIFLLVQHPEIQKKAQEEIDQVLDKDQQPSISDKERLPYTEAVLHESMRFMPVVPLGVPHSTLCDTTLGEYEIPKGTMVMVNHYALHMDKDVWGDPEVFRPERLLDEDGSLAPKPMSWLPFSCGRRNCLGETIARPEMLLVLAMLLRNFSFSCAEGNTLNMTPIGFGTMKPPKNETIATIRK</sequence>
<keyword evidence="16" id="KW-1185">Reference proteome</keyword>
<dbReference type="FunFam" id="1.10.630.10:FF:000238">
    <property type="entry name" value="Cytochrome P450 2A6"/>
    <property type="match status" value="1"/>
</dbReference>
<dbReference type="PANTHER" id="PTHR24289:SF20">
    <property type="entry name" value="STEROID 17-ALPHA-HYDROXYLASE_17,20 LYASE"/>
    <property type="match status" value="1"/>
</dbReference>
<dbReference type="InterPro" id="IPR017972">
    <property type="entry name" value="Cyt_P450_CS"/>
</dbReference>
<evidence type="ECO:0000256" key="8">
    <source>
        <dbReference type="ARBA" id="ARBA00022848"/>
    </source>
</evidence>
<dbReference type="GO" id="GO:0005506">
    <property type="term" value="F:iron ion binding"/>
    <property type="evidence" value="ECO:0007669"/>
    <property type="project" value="InterPro"/>
</dbReference>
<dbReference type="PROSITE" id="PS00086">
    <property type="entry name" value="CYTOCHROME_P450"/>
    <property type="match status" value="1"/>
</dbReference>
<dbReference type="PRINTS" id="PR00385">
    <property type="entry name" value="P450"/>
</dbReference>
<evidence type="ECO:0000313" key="15">
    <source>
        <dbReference type="EMBL" id="ESO84645.1"/>
    </source>
</evidence>
<evidence type="ECO:0000256" key="5">
    <source>
        <dbReference type="ARBA" id="ARBA00022617"/>
    </source>
</evidence>
<protein>
    <recommendedName>
        <fullName evidence="17">Cytochrome P450</fullName>
    </recommendedName>
</protein>
<dbReference type="PRINTS" id="PR00463">
    <property type="entry name" value="EP450I"/>
</dbReference>
<evidence type="ECO:0000256" key="11">
    <source>
        <dbReference type="ARBA" id="ARBA00023033"/>
    </source>
</evidence>
<dbReference type="InterPro" id="IPR001128">
    <property type="entry name" value="Cyt_P450"/>
</dbReference>
<keyword evidence="9 14" id="KW-0560">Oxidoreductase</keyword>
<dbReference type="GO" id="GO:0042448">
    <property type="term" value="P:progesterone metabolic process"/>
    <property type="evidence" value="ECO:0007669"/>
    <property type="project" value="TreeGrafter"/>
</dbReference>
<dbReference type="InterPro" id="IPR002401">
    <property type="entry name" value="Cyt_P450_E_grp-I"/>
</dbReference>
<dbReference type="GO" id="GO:0042446">
    <property type="term" value="P:hormone biosynthetic process"/>
    <property type="evidence" value="ECO:0007669"/>
    <property type="project" value="TreeGrafter"/>
</dbReference>
<dbReference type="KEGG" id="lgi:LOTGIDRAFT_131752"/>
<dbReference type="Gene3D" id="1.10.630.10">
    <property type="entry name" value="Cytochrome P450"/>
    <property type="match status" value="1"/>
</dbReference>
<keyword evidence="6 13" id="KW-0479">Metal-binding</keyword>
<comment type="subcellular location">
    <subcellularLocation>
        <location evidence="3">Endoplasmic reticulum membrane</location>
        <topology evidence="3">Peripheral membrane protein</topology>
    </subcellularLocation>
    <subcellularLocation>
        <location evidence="2">Microsome membrane</location>
        <topology evidence="2">Peripheral membrane protein</topology>
    </subcellularLocation>
</comment>
<dbReference type="Pfam" id="PF00067">
    <property type="entry name" value="p450"/>
    <property type="match status" value="1"/>
</dbReference>
<dbReference type="GO" id="GO:0004508">
    <property type="term" value="F:steroid 17-alpha-monooxygenase activity"/>
    <property type="evidence" value="ECO:0007669"/>
    <property type="project" value="TreeGrafter"/>
</dbReference>
<dbReference type="CTD" id="20233216"/>
<evidence type="ECO:0000256" key="14">
    <source>
        <dbReference type="RuleBase" id="RU000461"/>
    </source>
</evidence>
<keyword evidence="10 13" id="KW-0408">Iron</keyword>
<proteinExistence type="inferred from homology"/>
<dbReference type="GeneID" id="20233216"/>
<dbReference type="OMA" id="ANVWHIN"/>
<evidence type="ECO:0000256" key="4">
    <source>
        <dbReference type="ARBA" id="ARBA00010617"/>
    </source>
</evidence>
<evidence type="ECO:0000256" key="10">
    <source>
        <dbReference type="ARBA" id="ARBA00023004"/>
    </source>
</evidence>
<keyword evidence="8" id="KW-0492">Microsome</keyword>
<evidence type="ECO:0000256" key="13">
    <source>
        <dbReference type="PIRSR" id="PIRSR602401-1"/>
    </source>
</evidence>
<dbReference type="STRING" id="225164.V3ZQ64"/>
<evidence type="ECO:0000256" key="2">
    <source>
        <dbReference type="ARBA" id="ARBA00004174"/>
    </source>
</evidence>
<evidence type="ECO:0000313" key="16">
    <source>
        <dbReference type="Proteomes" id="UP000030746"/>
    </source>
</evidence>
<evidence type="ECO:0000256" key="12">
    <source>
        <dbReference type="ARBA" id="ARBA00023136"/>
    </source>
</evidence>
<organism evidence="15 16">
    <name type="scientific">Lottia gigantea</name>
    <name type="common">Giant owl limpet</name>
    <dbReference type="NCBI Taxonomy" id="225164"/>
    <lineage>
        <taxon>Eukaryota</taxon>
        <taxon>Metazoa</taxon>
        <taxon>Spiralia</taxon>
        <taxon>Lophotrochozoa</taxon>
        <taxon>Mollusca</taxon>
        <taxon>Gastropoda</taxon>
        <taxon>Patellogastropoda</taxon>
        <taxon>Lottioidea</taxon>
        <taxon>Lottiidae</taxon>
        <taxon>Lottia</taxon>
    </lineage>
</organism>
<dbReference type="PANTHER" id="PTHR24289">
    <property type="entry name" value="STEROID 17-ALPHA-HYDROXYLASE/17,20 LYASE"/>
    <property type="match status" value="1"/>
</dbReference>
<evidence type="ECO:0000256" key="3">
    <source>
        <dbReference type="ARBA" id="ARBA00004406"/>
    </source>
</evidence>
<keyword evidence="11 14" id="KW-0503">Monooxygenase</keyword>
<evidence type="ECO:0000256" key="1">
    <source>
        <dbReference type="ARBA" id="ARBA00001971"/>
    </source>
</evidence>
<dbReference type="InterPro" id="IPR036396">
    <property type="entry name" value="Cyt_P450_sf"/>
</dbReference>
<evidence type="ECO:0000256" key="7">
    <source>
        <dbReference type="ARBA" id="ARBA00022824"/>
    </source>
</evidence>